<name>A0A1Z4C567_9GAMM</name>
<dbReference type="AlphaFoldDB" id="A0A1Z4C567"/>
<dbReference type="OrthoDB" id="5368544at2"/>
<dbReference type="KEGG" id="mpsy:CEK71_04190"/>
<gene>
    <name evidence="1" type="ORF">CEK71_04190</name>
</gene>
<proteinExistence type="predicted"/>
<sequence length="126" mass="14311">MVTGLDTPFKTLSHKTLENIFLRKTLLNEDGSSWIPLNLNPEHPVRQAFSEALFHRRAEALEPYWNEQYFHGLTPPYVVASEEAMLRFVSGTRGAIGYVLPCHSDARVQVVFKLPVRDDLKGQCGK</sequence>
<dbReference type="SUPFAM" id="SSF53850">
    <property type="entry name" value="Periplasmic binding protein-like II"/>
    <property type="match status" value="1"/>
</dbReference>
<evidence type="ECO:0000313" key="1">
    <source>
        <dbReference type="EMBL" id="ASF48638.1"/>
    </source>
</evidence>
<keyword evidence="2" id="KW-1185">Reference proteome</keyword>
<reference evidence="1 2" key="1">
    <citation type="submission" date="2017-06" db="EMBL/GenBank/DDBJ databases">
        <title>Genome Sequencing of the methanotroph Methylovulum psychrotolerants str. HV10-M2 isolated from a high-altitude environment.</title>
        <authorList>
            <person name="Mateos-Rivera A."/>
        </authorList>
    </citation>
    <scope>NUCLEOTIDE SEQUENCE [LARGE SCALE GENOMIC DNA]</scope>
    <source>
        <strain evidence="1 2">HV10_M2</strain>
    </source>
</reference>
<dbReference type="Gene3D" id="3.40.190.10">
    <property type="entry name" value="Periplasmic binding protein-like II"/>
    <property type="match status" value="1"/>
</dbReference>
<evidence type="ECO:0000313" key="2">
    <source>
        <dbReference type="Proteomes" id="UP000197019"/>
    </source>
</evidence>
<dbReference type="Proteomes" id="UP000197019">
    <property type="component" value="Chromosome"/>
</dbReference>
<dbReference type="EMBL" id="CP022129">
    <property type="protein sequence ID" value="ASF48638.1"/>
    <property type="molecule type" value="Genomic_DNA"/>
</dbReference>
<accession>A0A1Z4C567</accession>
<protein>
    <submittedName>
        <fullName evidence="1">Uncharacterized protein</fullName>
    </submittedName>
</protein>
<organism evidence="1 2">
    <name type="scientific">Methylovulum psychrotolerans</name>
    <dbReference type="NCBI Taxonomy" id="1704499"/>
    <lineage>
        <taxon>Bacteria</taxon>
        <taxon>Pseudomonadati</taxon>
        <taxon>Pseudomonadota</taxon>
        <taxon>Gammaproteobacteria</taxon>
        <taxon>Methylococcales</taxon>
        <taxon>Methylococcaceae</taxon>
        <taxon>Methylovulum</taxon>
    </lineage>
</organism>